<dbReference type="EMBL" id="JAARPY010000006">
    <property type="protein sequence ID" value="MBC1398624.1"/>
    <property type="molecule type" value="Genomic_DNA"/>
</dbReference>
<sequence>MNGKKIAISIIGLSILLGGCSFMGNSDEKEKKADDGTTPVAEYKGQGFRLVDGDKSKPIVEKNEAEIKKRAIAYMKDTYKTDVKVNNVVPARDAAVVMVEAEEPIEFHTSVIVGLDMQKKELDSLPNVWSEDGLVESAITSGLYVKAYKDEFEQLDTFTKNIAEKYELQGLNQTTIDKTHTSGYEKGCYFVPIGGQSTAVYDAYIKNPNISASEIRNLFLKVDSKFKDVNIVLHFFNTEKGVPKQEKAEKIAEDVRNESGLPKGIYNVTLYDNFIVNRVGQPNGDNVNVENIKK</sequence>
<evidence type="ECO:0000313" key="1">
    <source>
        <dbReference type="EMBL" id="MBC1398624.1"/>
    </source>
</evidence>
<proteinExistence type="predicted"/>
<evidence type="ECO:0000313" key="2">
    <source>
        <dbReference type="Proteomes" id="UP000571128"/>
    </source>
</evidence>
<organism evidence="1 2">
    <name type="scientific">Listeria fleischmannii</name>
    <dbReference type="NCBI Taxonomy" id="1069827"/>
    <lineage>
        <taxon>Bacteria</taxon>
        <taxon>Bacillati</taxon>
        <taxon>Bacillota</taxon>
        <taxon>Bacilli</taxon>
        <taxon>Bacillales</taxon>
        <taxon>Listeriaceae</taxon>
        <taxon>Listeria</taxon>
    </lineage>
</organism>
<dbReference type="Pfam" id="PF07901">
    <property type="entry name" value="DUF1672"/>
    <property type="match status" value="1"/>
</dbReference>
<dbReference type="AlphaFoldDB" id="A0A841YEK4"/>
<dbReference type="RefSeq" id="WP_115095924.1">
    <property type="nucleotide sequence ID" value="NZ_JAARPY010000006.1"/>
</dbReference>
<gene>
    <name evidence="1" type="ORF">HB844_07050</name>
</gene>
<dbReference type="Proteomes" id="UP000571128">
    <property type="component" value="Unassembled WGS sequence"/>
</dbReference>
<dbReference type="InterPro" id="IPR012873">
    <property type="entry name" value="DUF1672"/>
</dbReference>
<reference evidence="1 2" key="1">
    <citation type="submission" date="2020-03" db="EMBL/GenBank/DDBJ databases">
        <title>Soil Listeria distribution.</title>
        <authorList>
            <person name="Liao J."/>
            <person name="Wiedmann M."/>
        </authorList>
    </citation>
    <scope>NUCLEOTIDE SEQUENCE [LARGE SCALE GENOMIC DNA]</scope>
    <source>
        <strain evidence="1 2">FSL L7-1645</strain>
    </source>
</reference>
<accession>A0A841YEK4</accession>
<comment type="caution">
    <text evidence="1">The sequence shown here is derived from an EMBL/GenBank/DDBJ whole genome shotgun (WGS) entry which is preliminary data.</text>
</comment>
<protein>
    <submittedName>
        <fullName evidence="1">DUF1672 family protein</fullName>
    </submittedName>
</protein>
<dbReference type="PROSITE" id="PS51257">
    <property type="entry name" value="PROKAR_LIPOPROTEIN"/>
    <property type="match status" value="1"/>
</dbReference>
<name>A0A841YEK4_9LIST</name>